<accession>A0AAN7KMA0</accession>
<keyword evidence="3" id="KW-1185">Reference proteome</keyword>
<dbReference type="Proteomes" id="UP001345219">
    <property type="component" value="Chromosome 24"/>
</dbReference>
<gene>
    <name evidence="2" type="ORF">SAY87_030358</name>
</gene>
<evidence type="ECO:0000256" key="1">
    <source>
        <dbReference type="SAM" id="MobiDB-lite"/>
    </source>
</evidence>
<dbReference type="GO" id="GO:0005776">
    <property type="term" value="C:autophagosome"/>
    <property type="evidence" value="ECO:0007669"/>
    <property type="project" value="TreeGrafter"/>
</dbReference>
<dbReference type="PANTHER" id="PTHR34659:SF5">
    <property type="match status" value="1"/>
</dbReference>
<feature type="compositionally biased region" description="Polar residues" evidence="1">
    <location>
        <begin position="202"/>
        <end position="211"/>
    </location>
</feature>
<dbReference type="InterPro" id="IPR053273">
    <property type="entry name" value="CST_Regulator"/>
</dbReference>
<evidence type="ECO:0000313" key="3">
    <source>
        <dbReference type="Proteomes" id="UP001345219"/>
    </source>
</evidence>
<reference evidence="2 3" key="1">
    <citation type="journal article" date="2023" name="Hortic Res">
        <title>Pangenome of water caltrop reveals structural variations and asymmetric subgenome divergence after allopolyploidization.</title>
        <authorList>
            <person name="Zhang X."/>
            <person name="Chen Y."/>
            <person name="Wang L."/>
            <person name="Yuan Y."/>
            <person name="Fang M."/>
            <person name="Shi L."/>
            <person name="Lu R."/>
            <person name="Comes H.P."/>
            <person name="Ma Y."/>
            <person name="Chen Y."/>
            <person name="Huang G."/>
            <person name="Zhou Y."/>
            <person name="Zheng Z."/>
            <person name="Qiu Y."/>
        </authorList>
    </citation>
    <scope>NUCLEOTIDE SEQUENCE [LARGE SCALE GENOMIC DNA]</scope>
    <source>
        <tissue evidence="2">Roots</tissue>
    </source>
</reference>
<dbReference type="EMBL" id="JAXIOK010000005">
    <property type="protein sequence ID" value="KAK4769826.1"/>
    <property type="molecule type" value="Genomic_DNA"/>
</dbReference>
<dbReference type="GO" id="GO:0006950">
    <property type="term" value="P:response to stress"/>
    <property type="evidence" value="ECO:0007669"/>
    <property type="project" value="TreeGrafter"/>
</dbReference>
<sequence>MSMDVKSLKWATNIYQKFEAMCLEVEEIVYQDTVKYVENQVQTVGANAKKFYSNAMEDFLPPPSPDLGKLRIAEFVLEPFDHVEICKNPKKMKKKEHLKVDIGQLRKRSIAGSSAEANHVAVTSTVGTHVVDNSLPSPVLDGSENESPRSELFLHASFNNGTMLNELDESEVLVSSGENDYQSREVLKRKFKISHQEITSSCLASSESAQQDDLLDESNGETETRNQANPNPLVHSFPSNTSLLEPETGWHGRTADSPVSSEGFSFVPRNNSWDVCTDSFGPSSINEDLCSNISEETGLCNPECAILYPFDEVRLGESCFFVNGDELQFVTPPSKGRPCKKKFGNVLSSRKRVSRAQEYKQLAAQFANNAKCHDECISSQVTALSSTKSSGSIVSHNLGESEWELI</sequence>
<dbReference type="GO" id="GO:0061908">
    <property type="term" value="C:phagophore"/>
    <property type="evidence" value="ECO:0007669"/>
    <property type="project" value="TreeGrafter"/>
</dbReference>
<proteinExistence type="predicted"/>
<protein>
    <submittedName>
        <fullName evidence="2">Uncharacterized protein</fullName>
    </submittedName>
</protein>
<evidence type="ECO:0000313" key="2">
    <source>
        <dbReference type="EMBL" id="KAK4769826.1"/>
    </source>
</evidence>
<feature type="region of interest" description="Disordered" evidence="1">
    <location>
        <begin position="202"/>
        <end position="234"/>
    </location>
</feature>
<dbReference type="AlphaFoldDB" id="A0AAN7KMA0"/>
<name>A0AAN7KMA0_9MYRT</name>
<dbReference type="PANTHER" id="PTHR34659">
    <property type="entry name" value="BNAA05G11610D PROTEIN"/>
    <property type="match status" value="1"/>
</dbReference>
<comment type="caution">
    <text evidence="2">The sequence shown here is derived from an EMBL/GenBank/DDBJ whole genome shotgun (WGS) entry which is preliminary data.</text>
</comment>
<organism evidence="2 3">
    <name type="scientific">Trapa incisa</name>
    <dbReference type="NCBI Taxonomy" id="236973"/>
    <lineage>
        <taxon>Eukaryota</taxon>
        <taxon>Viridiplantae</taxon>
        <taxon>Streptophyta</taxon>
        <taxon>Embryophyta</taxon>
        <taxon>Tracheophyta</taxon>
        <taxon>Spermatophyta</taxon>
        <taxon>Magnoliopsida</taxon>
        <taxon>eudicotyledons</taxon>
        <taxon>Gunneridae</taxon>
        <taxon>Pentapetalae</taxon>
        <taxon>rosids</taxon>
        <taxon>malvids</taxon>
        <taxon>Myrtales</taxon>
        <taxon>Lythraceae</taxon>
        <taxon>Trapa</taxon>
    </lineage>
</organism>